<dbReference type="Proteomes" id="UP000029553">
    <property type="component" value="Unassembled WGS sequence"/>
</dbReference>
<name>A0A096HRM2_COMTE</name>
<evidence type="ECO:0000313" key="2">
    <source>
        <dbReference type="EMBL" id="KGH31567.1"/>
    </source>
</evidence>
<dbReference type="PANTHER" id="PTHR23355:SF9">
    <property type="entry name" value="DIS3-LIKE EXONUCLEASE 2"/>
    <property type="match status" value="1"/>
</dbReference>
<dbReference type="AlphaFoldDB" id="A0A096HRM2"/>
<dbReference type="EMBL" id="AWOR01000012">
    <property type="protein sequence ID" value="KGH31567.1"/>
    <property type="molecule type" value="Genomic_DNA"/>
</dbReference>
<organism evidence="2 3">
    <name type="scientific">Comamonas testosteroni</name>
    <name type="common">Pseudomonas testosteroni</name>
    <dbReference type="NCBI Taxonomy" id="285"/>
    <lineage>
        <taxon>Bacteria</taxon>
        <taxon>Pseudomonadati</taxon>
        <taxon>Pseudomonadota</taxon>
        <taxon>Betaproteobacteria</taxon>
        <taxon>Burkholderiales</taxon>
        <taxon>Comamonadaceae</taxon>
        <taxon>Comamonas</taxon>
    </lineage>
</organism>
<evidence type="ECO:0000313" key="3">
    <source>
        <dbReference type="Proteomes" id="UP000029553"/>
    </source>
</evidence>
<reference evidence="2 3" key="1">
    <citation type="submission" date="2013-09" db="EMBL/GenBank/DDBJ databases">
        <title>High correlation between genotypes and phenotypes of environmental bacteria Comamonas testosteroni strains.</title>
        <authorList>
            <person name="Liu L."/>
            <person name="Zhu W."/>
            <person name="Xia X."/>
            <person name="Xu B."/>
            <person name="Luo M."/>
            <person name="Wang G."/>
        </authorList>
    </citation>
    <scope>NUCLEOTIDE SEQUENCE [LARGE SCALE GENOMIC DNA]</scope>
    <source>
        <strain evidence="2 3">JL40</strain>
    </source>
</reference>
<dbReference type="Pfam" id="PF00773">
    <property type="entry name" value="RNB"/>
    <property type="match status" value="1"/>
</dbReference>
<dbReference type="GO" id="GO:0006402">
    <property type="term" value="P:mRNA catabolic process"/>
    <property type="evidence" value="ECO:0007669"/>
    <property type="project" value="TreeGrafter"/>
</dbReference>
<dbReference type="InterPro" id="IPR050180">
    <property type="entry name" value="RNR_Ribonuclease"/>
</dbReference>
<feature type="domain" description="RNB" evidence="1">
    <location>
        <begin position="51"/>
        <end position="384"/>
    </location>
</feature>
<proteinExistence type="predicted"/>
<accession>A0A096HRM2</accession>
<dbReference type="InterPro" id="IPR040596">
    <property type="entry name" value="RNase_II_C_S1"/>
</dbReference>
<comment type="caution">
    <text evidence="2">The sequence shown here is derived from an EMBL/GenBank/DDBJ whole genome shotgun (WGS) entry which is preliminary data.</text>
</comment>
<dbReference type="PANTHER" id="PTHR23355">
    <property type="entry name" value="RIBONUCLEASE"/>
    <property type="match status" value="1"/>
</dbReference>
<dbReference type="GO" id="GO:0004540">
    <property type="term" value="F:RNA nuclease activity"/>
    <property type="evidence" value="ECO:0007669"/>
    <property type="project" value="InterPro"/>
</dbReference>
<sequence length="490" mass="54489">MRDVLSNHRENISALAVWAMYSRGLEAEFSHSALEQLSLLSGPAKESGHGIHEMTQLLWCSIDNDDSRDLDQITSIEPLEQGGVRVFVAVSDVDSVVKKGSPIDEHARLNTTSVYSSARVFPMLPEQLCTDLTSLNQDQDRLALITEMTFGVDGLLIESNIYRALVRNKAKLAYDAVSQWFEGVGELPGPAQKVVGMDTQLSMQDELAQKLRAQRRSQGSLEFETFQPHAVFEGDIIIDIRQQPHNRARQLIEELMIATNGCTARFLAEQGTASLRRVVRSPERWQRIVEVAESYGSSLPDEPDGEALQAFLAKQHQADPLRFPDLSLVIIKLMGRGEYVVEHPRGQSIGHFGLAVQDYMHSTAPNRRYPDLITLRLLKAALAGEKSPYTDEELETLATHCTAQEDAAQKVERQVRKSEAALLLHHRIGEVFAGLIIGAGERGTWVRIFTPPAEGRLKGDLPTLNVGQKVKVKLVSTSVERGFIDFTIVH</sequence>
<dbReference type="InterPro" id="IPR001900">
    <property type="entry name" value="RNase_II/R"/>
</dbReference>
<dbReference type="InterPro" id="IPR012340">
    <property type="entry name" value="NA-bd_OB-fold"/>
</dbReference>
<dbReference type="GO" id="GO:0005829">
    <property type="term" value="C:cytosol"/>
    <property type="evidence" value="ECO:0007669"/>
    <property type="project" value="TreeGrafter"/>
</dbReference>
<protein>
    <submittedName>
        <fullName evidence="2">Ribonuclease II</fullName>
    </submittedName>
</protein>
<evidence type="ECO:0000259" key="1">
    <source>
        <dbReference type="SMART" id="SM00955"/>
    </source>
</evidence>
<dbReference type="GO" id="GO:0003723">
    <property type="term" value="F:RNA binding"/>
    <property type="evidence" value="ECO:0007669"/>
    <property type="project" value="InterPro"/>
</dbReference>
<dbReference type="SMART" id="SM00955">
    <property type="entry name" value="RNB"/>
    <property type="match status" value="1"/>
</dbReference>
<gene>
    <name evidence="2" type="ORF">P353_04835</name>
</gene>
<dbReference type="Pfam" id="PF18614">
    <property type="entry name" value="RNase_II_C_S1"/>
    <property type="match status" value="1"/>
</dbReference>
<dbReference type="SUPFAM" id="SSF50249">
    <property type="entry name" value="Nucleic acid-binding proteins"/>
    <property type="match status" value="1"/>
</dbReference>